<feature type="transmembrane region" description="Helical" evidence="8">
    <location>
        <begin position="281"/>
        <end position="299"/>
    </location>
</feature>
<comment type="similarity">
    <text evidence="8">Belongs to the MenA family. Type 1 subfamily.</text>
</comment>
<evidence type="ECO:0000256" key="1">
    <source>
        <dbReference type="ARBA" id="ARBA00004141"/>
    </source>
</evidence>
<keyword evidence="5 8" id="KW-0812">Transmembrane</keyword>
<sequence>MPNIPTLREQSQRWLSAARPRTLPLAVTPVLGALLLALADTGGIAPLTALATLLAAAGIQVGTNLHNDAADFERGTDNGARLGPARASAQGWFTSAQVKRAAHIAFLTSFVLGLLLVVRGGWPILLLGLAAIAAGYAYTGGPKPIAYGPYGELYVLCFFGIAAVAGSYYLQTLTLSAGAISLGITLGLPAAAVLLLNNYRDFDTDRAAGRRTLCHVLGRPAARKVYAGLLLAPVPLLLWGGLPGWTWPVLLALPVGLKLMRQLDVSDGRALNTLLGRTAQYQMLLVGLYGIGLLLGWLWG</sequence>
<evidence type="ECO:0000256" key="6">
    <source>
        <dbReference type="ARBA" id="ARBA00022989"/>
    </source>
</evidence>
<dbReference type="PANTHER" id="PTHR13929:SF0">
    <property type="entry name" value="UBIA PRENYLTRANSFERASE DOMAIN-CONTAINING PROTEIN 1"/>
    <property type="match status" value="1"/>
</dbReference>
<feature type="transmembrane region" description="Helical" evidence="8">
    <location>
        <begin position="153"/>
        <end position="170"/>
    </location>
</feature>
<dbReference type="EMBL" id="NRRV01000035">
    <property type="protein sequence ID" value="MBK1631920.1"/>
    <property type="molecule type" value="Genomic_DNA"/>
</dbReference>
<dbReference type="CDD" id="cd13962">
    <property type="entry name" value="PT_UbiA_UBIAD1"/>
    <property type="match status" value="1"/>
</dbReference>
<feature type="transmembrane region" description="Helical" evidence="8">
    <location>
        <begin position="124"/>
        <end position="141"/>
    </location>
</feature>
<dbReference type="InterPro" id="IPR004657">
    <property type="entry name" value="MenA"/>
</dbReference>
<keyword evidence="6 8" id="KW-1133">Transmembrane helix</keyword>
<evidence type="ECO:0000256" key="5">
    <source>
        <dbReference type="ARBA" id="ARBA00022692"/>
    </source>
</evidence>
<dbReference type="EC" id="2.5.1.74" evidence="8 9"/>
<comment type="pathway">
    <text evidence="8">Quinol/quinone metabolism; menaquinone biosynthesis; menaquinol from 1,4-dihydroxy-2-naphthoate: step 1/2.</text>
</comment>
<organism evidence="10 11">
    <name type="scientific">Thiohalocapsa halophila</name>
    <dbReference type="NCBI Taxonomy" id="69359"/>
    <lineage>
        <taxon>Bacteria</taxon>
        <taxon>Pseudomonadati</taxon>
        <taxon>Pseudomonadota</taxon>
        <taxon>Gammaproteobacteria</taxon>
        <taxon>Chromatiales</taxon>
        <taxon>Chromatiaceae</taxon>
        <taxon>Thiohalocapsa</taxon>
    </lineage>
</organism>
<reference evidence="10 11" key="1">
    <citation type="journal article" date="2020" name="Microorganisms">
        <title>Osmotic Adaptation and Compatible Solute Biosynthesis of Phototrophic Bacteria as Revealed from Genome Analyses.</title>
        <authorList>
            <person name="Imhoff J.F."/>
            <person name="Rahn T."/>
            <person name="Kunzel S."/>
            <person name="Keller A."/>
            <person name="Neulinger S.C."/>
        </authorList>
    </citation>
    <scope>NUCLEOTIDE SEQUENCE [LARGE SCALE GENOMIC DNA]</scope>
    <source>
        <strain evidence="10 11">DSM 6210</strain>
    </source>
</reference>
<keyword evidence="4 8" id="KW-0808">Transferase</keyword>
<evidence type="ECO:0000313" key="10">
    <source>
        <dbReference type="EMBL" id="MBK1631920.1"/>
    </source>
</evidence>
<protein>
    <recommendedName>
        <fullName evidence="8 9">1,4-dihydroxy-2-naphthoate octaprenyltransferase</fullName>
        <shortName evidence="8">DHNA-octaprenyltransferase</shortName>
        <ecNumber evidence="8 9">2.5.1.74</ecNumber>
    </recommendedName>
</protein>
<dbReference type="InterPro" id="IPR000537">
    <property type="entry name" value="UbiA_prenyltransferase"/>
</dbReference>
<gene>
    <name evidence="8 10" type="primary">menA</name>
    <name evidence="10" type="ORF">CKO31_14485</name>
</gene>
<accession>A0ABS1CJ27</accession>
<name>A0ABS1CJ27_9GAMM</name>
<evidence type="ECO:0000256" key="8">
    <source>
        <dbReference type="HAMAP-Rule" id="MF_01937"/>
    </source>
</evidence>
<feature type="transmembrane region" description="Helical" evidence="8">
    <location>
        <begin position="225"/>
        <end position="245"/>
    </location>
</feature>
<evidence type="ECO:0000256" key="7">
    <source>
        <dbReference type="ARBA" id="ARBA00023136"/>
    </source>
</evidence>
<dbReference type="InterPro" id="IPR026046">
    <property type="entry name" value="UBIAD1"/>
</dbReference>
<dbReference type="PANTHER" id="PTHR13929">
    <property type="entry name" value="1,4-DIHYDROXY-2-NAPHTHOATE OCTAPRENYLTRANSFERASE"/>
    <property type="match status" value="1"/>
</dbReference>
<keyword evidence="11" id="KW-1185">Reference proteome</keyword>
<dbReference type="NCBIfam" id="TIGR00751">
    <property type="entry name" value="menA"/>
    <property type="match status" value="1"/>
</dbReference>
<dbReference type="PIRSF" id="PIRSF005355">
    <property type="entry name" value="UBIAD1"/>
    <property type="match status" value="1"/>
</dbReference>
<dbReference type="Pfam" id="PF01040">
    <property type="entry name" value="UbiA"/>
    <property type="match status" value="1"/>
</dbReference>
<dbReference type="RefSeq" id="WP_200238959.1">
    <property type="nucleotide sequence ID" value="NZ_NRRV01000035.1"/>
</dbReference>
<evidence type="ECO:0000256" key="3">
    <source>
        <dbReference type="ARBA" id="ARBA00022475"/>
    </source>
</evidence>
<evidence type="ECO:0000313" key="11">
    <source>
        <dbReference type="Proteomes" id="UP000748752"/>
    </source>
</evidence>
<proteinExistence type="inferred from homology"/>
<dbReference type="InterPro" id="IPR044878">
    <property type="entry name" value="UbiA_sf"/>
</dbReference>
<feature type="transmembrane region" description="Helical" evidence="8">
    <location>
        <begin position="176"/>
        <end position="196"/>
    </location>
</feature>
<feature type="transmembrane region" description="Helical" evidence="8">
    <location>
        <begin position="21"/>
        <end position="38"/>
    </location>
</feature>
<keyword evidence="7 8" id="KW-0472">Membrane</keyword>
<comment type="function">
    <text evidence="8">Conversion of 1,4-dihydroxy-2-naphthoate (DHNA) to demethylmenaquinone (DMK).</text>
</comment>
<dbReference type="Gene3D" id="1.10.357.140">
    <property type="entry name" value="UbiA prenyltransferase"/>
    <property type="match status" value="1"/>
</dbReference>
<comment type="subcellular location">
    <subcellularLocation>
        <location evidence="8">Cell membrane</location>
        <topology evidence="8">Multi-pass membrane protein</topology>
    </subcellularLocation>
    <subcellularLocation>
        <location evidence="1">Membrane</location>
        <topology evidence="1">Multi-pass membrane protein</topology>
    </subcellularLocation>
</comment>
<dbReference type="HAMAP" id="MF_01937">
    <property type="entry name" value="MenA_1"/>
    <property type="match status" value="1"/>
</dbReference>
<comment type="catalytic activity">
    <reaction evidence="8">
        <text>an all-trans-polyprenyl diphosphate + 1,4-dihydroxy-2-naphthoate + H(+) = a 2-demethylmenaquinol + CO2 + diphosphate</text>
        <dbReference type="Rhea" id="RHEA:26478"/>
        <dbReference type="Rhea" id="RHEA-COMP:9563"/>
        <dbReference type="Rhea" id="RHEA-COMP:9564"/>
        <dbReference type="ChEBI" id="CHEBI:11173"/>
        <dbReference type="ChEBI" id="CHEBI:15378"/>
        <dbReference type="ChEBI" id="CHEBI:16526"/>
        <dbReference type="ChEBI" id="CHEBI:33019"/>
        <dbReference type="ChEBI" id="CHEBI:55437"/>
        <dbReference type="ChEBI" id="CHEBI:58914"/>
        <dbReference type="EC" id="2.5.1.74"/>
    </reaction>
</comment>
<comment type="caution">
    <text evidence="10">The sequence shown here is derived from an EMBL/GenBank/DDBJ whole genome shotgun (WGS) entry which is preliminary data.</text>
</comment>
<keyword evidence="2 8" id="KW-0474">Menaquinone biosynthesis</keyword>
<evidence type="ECO:0000256" key="4">
    <source>
        <dbReference type="ARBA" id="ARBA00022679"/>
    </source>
</evidence>
<dbReference type="Proteomes" id="UP000748752">
    <property type="component" value="Unassembled WGS sequence"/>
</dbReference>
<evidence type="ECO:0000256" key="2">
    <source>
        <dbReference type="ARBA" id="ARBA00022428"/>
    </source>
</evidence>
<keyword evidence="3 8" id="KW-1003">Cell membrane</keyword>
<evidence type="ECO:0000256" key="9">
    <source>
        <dbReference type="NCBIfam" id="TIGR00751"/>
    </source>
</evidence>